<evidence type="ECO:0000256" key="1">
    <source>
        <dbReference type="SAM" id="Phobius"/>
    </source>
</evidence>
<dbReference type="RefSeq" id="WP_218633694.1">
    <property type="nucleotide sequence ID" value="NZ_JAHVAH010000001.1"/>
</dbReference>
<dbReference type="Proteomes" id="UP000698028">
    <property type="component" value="Unassembled WGS sequence"/>
</dbReference>
<dbReference type="Pfam" id="PF11188">
    <property type="entry name" value="DUF2975"/>
    <property type="match status" value="1"/>
</dbReference>
<keyword evidence="1" id="KW-0812">Transmembrane</keyword>
<sequence>MSVKFLRGLLTFFGWLWIVGIGILLLRAGLKLFDGSFGQAVYAASSTNIIVRPFEGGFWDANHGQVRVMDQPILAGFQLVLKIAFLLLLARVFFQLRDLLKRIGEGQMFEDANVAALKNIGLALSAICVLSVAGAVIVQTWFLSLIDPVDGMILHPSLSWDVDGVNNIWMEYSPPISALILAILAFVAADAFKRGKEYREDSEGVL</sequence>
<feature type="transmembrane region" description="Helical" evidence="1">
    <location>
        <begin position="172"/>
        <end position="192"/>
    </location>
</feature>
<keyword evidence="1" id="KW-1133">Transmembrane helix</keyword>
<keyword evidence="3" id="KW-1185">Reference proteome</keyword>
<feature type="transmembrane region" description="Helical" evidence="1">
    <location>
        <begin position="115"/>
        <end position="142"/>
    </location>
</feature>
<comment type="caution">
    <text evidence="2">The sequence shown here is derived from an EMBL/GenBank/DDBJ whole genome shotgun (WGS) entry which is preliminary data.</text>
</comment>
<organism evidence="2 3">
    <name type="scientific">Sphingomicrobium clamense</name>
    <dbReference type="NCBI Taxonomy" id="2851013"/>
    <lineage>
        <taxon>Bacteria</taxon>
        <taxon>Pseudomonadati</taxon>
        <taxon>Pseudomonadota</taxon>
        <taxon>Alphaproteobacteria</taxon>
        <taxon>Sphingomonadales</taxon>
        <taxon>Sphingomonadaceae</taxon>
        <taxon>Sphingomicrobium</taxon>
    </lineage>
</organism>
<evidence type="ECO:0000313" key="2">
    <source>
        <dbReference type="EMBL" id="MBW0145813.1"/>
    </source>
</evidence>
<feature type="transmembrane region" description="Helical" evidence="1">
    <location>
        <begin position="12"/>
        <end position="30"/>
    </location>
</feature>
<keyword evidence="1" id="KW-0472">Membrane</keyword>
<proteinExistence type="predicted"/>
<feature type="transmembrane region" description="Helical" evidence="1">
    <location>
        <begin position="73"/>
        <end position="94"/>
    </location>
</feature>
<dbReference type="EMBL" id="JAHVAH010000001">
    <property type="protein sequence ID" value="MBW0145813.1"/>
    <property type="molecule type" value="Genomic_DNA"/>
</dbReference>
<protein>
    <submittedName>
        <fullName evidence="2">DUF2975 domain-containing protein</fullName>
    </submittedName>
</protein>
<accession>A0ABS6V8B6</accession>
<evidence type="ECO:0000313" key="3">
    <source>
        <dbReference type="Proteomes" id="UP000698028"/>
    </source>
</evidence>
<reference evidence="2 3" key="1">
    <citation type="submission" date="2021-07" db="EMBL/GenBank/DDBJ databases">
        <title>The draft genome sequence of Sphingomicrobium sp. B8.</title>
        <authorList>
            <person name="Mu L."/>
        </authorList>
    </citation>
    <scope>NUCLEOTIDE SEQUENCE [LARGE SCALE GENOMIC DNA]</scope>
    <source>
        <strain evidence="2 3">B8</strain>
    </source>
</reference>
<gene>
    <name evidence="2" type="ORF">KTQ36_10975</name>
</gene>
<dbReference type="InterPro" id="IPR021354">
    <property type="entry name" value="DUF2975"/>
</dbReference>
<name>A0ABS6V8B6_9SPHN</name>